<dbReference type="PANTHER" id="PTHR48079">
    <property type="entry name" value="PROTEIN YEEZ"/>
    <property type="match status" value="1"/>
</dbReference>
<dbReference type="AlphaFoldDB" id="A0A2A4TAN9"/>
<evidence type="ECO:0000313" key="2">
    <source>
        <dbReference type="Proteomes" id="UP000218113"/>
    </source>
</evidence>
<accession>A0A2A4TAN9</accession>
<dbReference type="Proteomes" id="UP000218113">
    <property type="component" value="Unassembled WGS sequence"/>
</dbReference>
<comment type="caution">
    <text evidence="1">The sequence shown here is derived from an EMBL/GenBank/DDBJ whole genome shotgun (WGS) entry which is preliminary data.</text>
</comment>
<evidence type="ECO:0008006" key="3">
    <source>
        <dbReference type="Google" id="ProtNLM"/>
    </source>
</evidence>
<reference evidence="2" key="1">
    <citation type="submission" date="2017-08" db="EMBL/GenBank/DDBJ databases">
        <title>A dynamic microbial community with high functional redundancy inhabits the cold, oxic subseafloor aquifer.</title>
        <authorList>
            <person name="Tully B.J."/>
            <person name="Wheat C.G."/>
            <person name="Glazer B.T."/>
            <person name="Huber J.A."/>
        </authorList>
    </citation>
    <scope>NUCLEOTIDE SEQUENCE [LARGE SCALE GENOMIC DNA]</scope>
</reference>
<name>A0A2A4TAN9_9DELT</name>
<dbReference type="PANTHER" id="PTHR48079:SF6">
    <property type="entry name" value="NAD(P)-BINDING DOMAIN-CONTAINING PROTEIN-RELATED"/>
    <property type="match status" value="1"/>
</dbReference>
<dbReference type="InterPro" id="IPR051783">
    <property type="entry name" value="NAD(P)-dependent_oxidoreduct"/>
</dbReference>
<dbReference type="GO" id="GO:0005737">
    <property type="term" value="C:cytoplasm"/>
    <property type="evidence" value="ECO:0007669"/>
    <property type="project" value="TreeGrafter"/>
</dbReference>
<dbReference type="EMBL" id="NVSR01000003">
    <property type="protein sequence ID" value="PCI30612.1"/>
    <property type="molecule type" value="Genomic_DNA"/>
</dbReference>
<dbReference type="SUPFAM" id="SSF51735">
    <property type="entry name" value="NAD(P)-binding Rossmann-fold domains"/>
    <property type="match status" value="1"/>
</dbReference>
<dbReference type="Gene3D" id="3.40.50.720">
    <property type="entry name" value="NAD(P)-binding Rossmann-like Domain"/>
    <property type="match status" value="1"/>
</dbReference>
<protein>
    <recommendedName>
        <fullName evidence="3">NAD(P)-dependent oxidoreductase</fullName>
    </recommendedName>
</protein>
<organism evidence="1 2">
    <name type="scientific">SAR324 cluster bacterium</name>
    <dbReference type="NCBI Taxonomy" id="2024889"/>
    <lineage>
        <taxon>Bacteria</taxon>
        <taxon>Deltaproteobacteria</taxon>
        <taxon>SAR324 cluster</taxon>
    </lineage>
</organism>
<proteinExistence type="predicted"/>
<dbReference type="InterPro" id="IPR036291">
    <property type="entry name" value="NAD(P)-bd_dom_sf"/>
</dbReference>
<dbReference type="GO" id="GO:0004029">
    <property type="term" value="F:aldehyde dehydrogenase (NAD+) activity"/>
    <property type="evidence" value="ECO:0007669"/>
    <property type="project" value="TreeGrafter"/>
</dbReference>
<evidence type="ECO:0000313" key="1">
    <source>
        <dbReference type="EMBL" id="PCI30612.1"/>
    </source>
</evidence>
<sequence>MDPAPKIGILGFGYLGQEILRSFDWSNDSWASTHHPPESSSHPERVGLIHFDWLRPETWENIPQAPSALLLTIPPVFQDIAAEKLRLQEWCQWMKHNRQNLHKLVYISTTGVYPNEAGTWSEDSTSLPDSAKGLLRWETEKILQDFFETRVIRAGAIYGKGRHIGLRLLKNKPIPQGNQPIHRIHVRDLAHISRLALTQEHFPKVLNAIDQEAVSTEHAANWLLTENLLPNADKIEIQFLDGYYTRKKQKQNPDRLVSNQKLLEEVQYHYDYPTFRQGLIQSIREENC</sequence>
<gene>
    <name evidence="1" type="ORF">COB67_01285</name>
</gene>